<comment type="caution">
    <text evidence="1">The sequence shown here is derived from an EMBL/GenBank/DDBJ whole genome shotgun (WGS) entry which is preliminary data.</text>
</comment>
<proteinExistence type="predicted"/>
<organism evidence="1 2">
    <name type="scientific">Rotaria socialis</name>
    <dbReference type="NCBI Taxonomy" id="392032"/>
    <lineage>
        <taxon>Eukaryota</taxon>
        <taxon>Metazoa</taxon>
        <taxon>Spiralia</taxon>
        <taxon>Gnathifera</taxon>
        <taxon>Rotifera</taxon>
        <taxon>Eurotatoria</taxon>
        <taxon>Bdelloidea</taxon>
        <taxon>Philodinida</taxon>
        <taxon>Philodinidae</taxon>
        <taxon>Rotaria</taxon>
    </lineage>
</organism>
<evidence type="ECO:0000313" key="2">
    <source>
        <dbReference type="Proteomes" id="UP000663848"/>
    </source>
</evidence>
<sequence length="72" mass="8522">MSKSKFDYYHKNILMPNKNRFHLIRLSNPLMSELIFSSADTILRFTPLGTLIFDHMEMKDFTKLTNHLAHLP</sequence>
<accession>A0A821ZM84</accession>
<protein>
    <submittedName>
        <fullName evidence="1">Uncharacterized protein</fullName>
    </submittedName>
</protein>
<dbReference type="EMBL" id="CAJOBR010026900">
    <property type="protein sequence ID" value="CAF4973618.1"/>
    <property type="molecule type" value="Genomic_DNA"/>
</dbReference>
<feature type="non-terminal residue" evidence="1">
    <location>
        <position position="72"/>
    </location>
</feature>
<reference evidence="1" key="1">
    <citation type="submission" date="2021-02" db="EMBL/GenBank/DDBJ databases">
        <authorList>
            <person name="Nowell W R."/>
        </authorList>
    </citation>
    <scope>NUCLEOTIDE SEQUENCE</scope>
</reference>
<evidence type="ECO:0000313" key="1">
    <source>
        <dbReference type="EMBL" id="CAF4973618.1"/>
    </source>
</evidence>
<gene>
    <name evidence="1" type="ORF">QYT958_LOCUS35454</name>
</gene>
<dbReference type="AlphaFoldDB" id="A0A821ZM84"/>
<name>A0A821ZM84_9BILA</name>
<dbReference type="Proteomes" id="UP000663848">
    <property type="component" value="Unassembled WGS sequence"/>
</dbReference>